<dbReference type="Proteomes" id="UP000515123">
    <property type="component" value="Linkage group 20"/>
</dbReference>
<proteinExistence type="inferred from homology"/>
<gene>
    <name evidence="8" type="primary">LOC109725620</name>
    <name evidence="5" type="ORF">ACMD2_04290</name>
</gene>
<dbReference type="Pfam" id="PF02115">
    <property type="entry name" value="Rho_GDI"/>
    <property type="match status" value="1"/>
</dbReference>
<evidence type="ECO:0000313" key="7">
    <source>
        <dbReference type="Proteomes" id="UP000515123"/>
    </source>
</evidence>
<keyword evidence="7" id="KW-1185">Reference proteome</keyword>
<name>A0A199UEX4_ANACO</name>
<dbReference type="PANTHER" id="PTHR10980">
    <property type="entry name" value="RHO GDP-DISSOCIATION INHIBITOR"/>
    <property type="match status" value="1"/>
</dbReference>
<dbReference type="Gramene" id="Aco015323.1.mrna1">
    <property type="protein sequence ID" value="Aco015323.1.mrna1"/>
    <property type="gene ID" value="Aco015323.1.path1"/>
</dbReference>
<reference evidence="5 6" key="1">
    <citation type="journal article" date="2016" name="DNA Res.">
        <title>The draft genome of MD-2 pineapple using hybrid error correction of long reads.</title>
        <authorList>
            <person name="Redwan R.M."/>
            <person name="Saidin A."/>
            <person name="Kumar S.V."/>
        </authorList>
    </citation>
    <scope>NUCLEOTIDE SEQUENCE [LARGE SCALE GENOMIC DNA]</scope>
    <source>
        <strain evidence="6">cv. MD2</strain>
        <tissue evidence="5">Leaf</tissue>
    </source>
</reference>
<evidence type="ECO:0000313" key="8">
    <source>
        <dbReference type="RefSeq" id="XP_020110449.1"/>
    </source>
</evidence>
<dbReference type="AlphaFoldDB" id="A0A199UEX4"/>
<dbReference type="PANTHER" id="PTHR10980:SF3">
    <property type="entry name" value="LD16419P"/>
    <property type="match status" value="1"/>
</dbReference>
<dbReference type="InterPro" id="IPR024792">
    <property type="entry name" value="RhoGDI_dom_sf"/>
</dbReference>
<dbReference type="SUPFAM" id="SSF81296">
    <property type="entry name" value="E set domains"/>
    <property type="match status" value="1"/>
</dbReference>
<evidence type="ECO:0000256" key="4">
    <source>
        <dbReference type="SAM" id="MobiDB-lite"/>
    </source>
</evidence>
<feature type="region of interest" description="Disordered" evidence="4">
    <location>
        <begin position="1"/>
        <end position="59"/>
    </location>
</feature>
<evidence type="ECO:0000313" key="6">
    <source>
        <dbReference type="Proteomes" id="UP000092600"/>
    </source>
</evidence>
<accession>A0A199UEX4</accession>
<dbReference type="GeneID" id="109725620"/>
<sequence>MSLAIGAALSSSTKMGLEGEEREGESADERLNRQMSEASVYATEDDDDEEEQQGIKGAKAIDLGPRVSIKDQLEKDKDDESLRRWKEQLLGSVDLSSVGETLDPEVKILSLSILSPGRPDIVLPLPVEPNSKGVWFTLKEGSHYRLKFTFSVSNNIVSGLRYTNTVWKTGIKVDKTKEMLGTFSPQLQPYTYEAPEETTPSGIFARGSYSARTKFVDDDGKCYLEINYTFDIRREWPSTAN</sequence>
<dbReference type="EMBL" id="LSRQ01008359">
    <property type="protein sequence ID" value="OAY63266.1"/>
    <property type="molecule type" value="Genomic_DNA"/>
</dbReference>
<protein>
    <submittedName>
        <fullName evidence="5 8">Rho GDP-dissociation inhibitor 1</fullName>
    </submittedName>
</protein>
<dbReference type="Gene3D" id="2.70.50.30">
    <property type="entry name" value="Coagulation Factor XIII, subunit A, domain 1"/>
    <property type="match status" value="1"/>
</dbReference>
<dbReference type="Proteomes" id="UP000092600">
    <property type="component" value="Unassembled WGS sequence"/>
</dbReference>
<keyword evidence="3" id="KW-0963">Cytoplasm</keyword>
<dbReference type="RefSeq" id="XP_020110449.1">
    <property type="nucleotide sequence ID" value="XM_020254860.1"/>
</dbReference>
<dbReference type="InterPro" id="IPR000406">
    <property type="entry name" value="Rho_GDI"/>
</dbReference>
<feature type="compositionally biased region" description="Acidic residues" evidence="4">
    <location>
        <begin position="43"/>
        <end position="52"/>
    </location>
</feature>
<evidence type="ECO:0000256" key="1">
    <source>
        <dbReference type="ARBA" id="ARBA00004496"/>
    </source>
</evidence>
<dbReference type="GO" id="GO:0005094">
    <property type="term" value="F:Rho GDP-dissociation inhibitor activity"/>
    <property type="evidence" value="ECO:0007669"/>
    <property type="project" value="InterPro"/>
</dbReference>
<dbReference type="OrthoDB" id="1683373at2759"/>
<reference evidence="8" key="2">
    <citation type="submission" date="2025-04" db="UniProtKB">
        <authorList>
            <consortium name="RefSeq"/>
        </authorList>
    </citation>
    <scope>IDENTIFICATION</scope>
    <source>
        <tissue evidence="8">Leaf</tissue>
    </source>
</reference>
<organism evidence="5 6">
    <name type="scientific">Ananas comosus</name>
    <name type="common">Pineapple</name>
    <name type="synonym">Ananas ananas</name>
    <dbReference type="NCBI Taxonomy" id="4615"/>
    <lineage>
        <taxon>Eukaryota</taxon>
        <taxon>Viridiplantae</taxon>
        <taxon>Streptophyta</taxon>
        <taxon>Embryophyta</taxon>
        <taxon>Tracheophyta</taxon>
        <taxon>Spermatophyta</taxon>
        <taxon>Magnoliopsida</taxon>
        <taxon>Liliopsida</taxon>
        <taxon>Poales</taxon>
        <taxon>Bromeliaceae</taxon>
        <taxon>Bromelioideae</taxon>
        <taxon>Ananas</taxon>
    </lineage>
</organism>
<comment type="similarity">
    <text evidence="2">Belongs to the Rho GDI family.</text>
</comment>
<dbReference type="FunFam" id="2.70.50.30:FF:000002">
    <property type="entry name" value="Rho GDP-dissociation inhibitor 1"/>
    <property type="match status" value="1"/>
</dbReference>
<evidence type="ECO:0000313" key="5">
    <source>
        <dbReference type="EMBL" id="OAY63266.1"/>
    </source>
</evidence>
<dbReference type="GO" id="GO:0007266">
    <property type="term" value="P:Rho protein signal transduction"/>
    <property type="evidence" value="ECO:0007669"/>
    <property type="project" value="InterPro"/>
</dbReference>
<evidence type="ECO:0000256" key="3">
    <source>
        <dbReference type="ARBA" id="ARBA00022490"/>
    </source>
</evidence>
<evidence type="ECO:0000256" key="2">
    <source>
        <dbReference type="ARBA" id="ARBA00009758"/>
    </source>
</evidence>
<dbReference type="STRING" id="4615.A0A199UEX4"/>
<dbReference type="InterPro" id="IPR014756">
    <property type="entry name" value="Ig_E-set"/>
</dbReference>
<dbReference type="GO" id="GO:0016020">
    <property type="term" value="C:membrane"/>
    <property type="evidence" value="ECO:0007669"/>
    <property type="project" value="TreeGrafter"/>
</dbReference>
<dbReference type="GO" id="GO:0005829">
    <property type="term" value="C:cytosol"/>
    <property type="evidence" value="ECO:0007669"/>
    <property type="project" value="TreeGrafter"/>
</dbReference>
<dbReference type="PRINTS" id="PR00492">
    <property type="entry name" value="RHOGDI"/>
</dbReference>
<comment type="subcellular location">
    <subcellularLocation>
        <location evidence="1">Cytoplasm</location>
    </subcellularLocation>
</comment>